<feature type="repeat" description="TPR" evidence="5">
    <location>
        <begin position="690"/>
        <end position="723"/>
    </location>
</feature>
<dbReference type="RefSeq" id="WP_209665960.1">
    <property type="nucleotide sequence ID" value="NZ_JAGGMS010000001.1"/>
</dbReference>
<keyword evidence="3 6" id="KW-0238">DNA-binding</keyword>
<evidence type="ECO:0000259" key="7">
    <source>
        <dbReference type="PROSITE" id="PS51755"/>
    </source>
</evidence>
<evidence type="ECO:0000256" key="2">
    <source>
        <dbReference type="ARBA" id="ARBA00023015"/>
    </source>
</evidence>
<comment type="similarity">
    <text evidence="1">Belongs to the AfsR/DnrI/RedD regulatory family.</text>
</comment>
<organism evidence="8 9">
    <name type="scientific">Amycolatopsis magusensis</name>
    <dbReference type="NCBI Taxonomy" id="882444"/>
    <lineage>
        <taxon>Bacteria</taxon>
        <taxon>Bacillati</taxon>
        <taxon>Actinomycetota</taxon>
        <taxon>Actinomycetes</taxon>
        <taxon>Pseudonocardiales</taxon>
        <taxon>Pseudonocardiaceae</taxon>
        <taxon>Amycolatopsis</taxon>
    </lineage>
</organism>
<dbReference type="Proteomes" id="UP000741013">
    <property type="component" value="Unassembled WGS sequence"/>
</dbReference>
<dbReference type="InterPro" id="IPR005158">
    <property type="entry name" value="BTAD"/>
</dbReference>
<reference evidence="8 9" key="1">
    <citation type="submission" date="2021-03" db="EMBL/GenBank/DDBJ databases">
        <title>Sequencing the genomes of 1000 actinobacteria strains.</title>
        <authorList>
            <person name="Klenk H.-P."/>
        </authorList>
    </citation>
    <scope>NUCLEOTIDE SEQUENCE [LARGE SCALE GENOMIC DNA]</scope>
    <source>
        <strain evidence="8 9">DSM 45510</strain>
    </source>
</reference>
<sequence>MILRLLGEVGLLVDGREVGLGPARQRCVLAALAVDANLAVSVDRLTQRVWGERPPSRSRATLSVYLSRLRQVPAVAPSARISRRSGGYVLEIEPAAVDLERFRDLCRRARAGITDDRHAAGLLTEAVGLCHGEALTGLVGDWVTAERDRLAQELAEAEHDRTDVLLRLGHGPDLLADLARRATANPVDERVARQYLIALSRAGRTADALTHYERISGHLAEELGADPGAALRQAHTEVLRTSTEPPLGPCSLPYRIPDFVGRELELDQLRQVLHGGATVLVHGMAGIGKTAVAVRACHDSAPRFPDGQLYIDLHGYTPGHSPLSPAAALSDLLAQLDIPPTRHPDGLDARAALWRARTAGRKVLVLLDNAAGAHQLRPLLPGTSSAAVVATSRRRLTALEGAHTLALDLLPDADAMTLFTAVSGREGAAAAALCGGLPLALRIAAARLRNRPHWTPDDLARRLAERRQRLSELRTTDQDLAAVFALSYRELDPSQQRMFRLLGAHPGTRITLAAASALADTSAPGTEPLLDALLDAHLLVQLDREAYALHDLLAEHARSLTEPAERSEALDRLLDYFRGGGADQWHAQELPNLRAITQCALERGQFQHGWRIADHTARYLRMRGHRDEFLAVARLGVTAAEHLDDPHALLPSLENLANAHWEAGRLQRAMEVADTQRRLAAASDAPVAHATALSRIGTLHGMFGDYRQALAYYQKALSGSVPDTVTAVVLGNLSHAHEMLGEFDQALAAATRARRLREQAEDWRGWALATAQEALVLARLGRLDEALATAARAVGTAERHDDAFGQAWACTDHAEVLLAADRPEEAYRQARRACTILADLNQPLLLTMAANTLGDAHLALGEPRPALDHYRTAHHTAERIHYQRQKDRAREGYDRARAALALPAVTPDSG</sequence>
<dbReference type="SUPFAM" id="SSF46894">
    <property type="entry name" value="C-terminal effector domain of the bipartite response regulators"/>
    <property type="match status" value="1"/>
</dbReference>
<dbReference type="SMART" id="SM01043">
    <property type="entry name" value="BTAD"/>
    <property type="match status" value="1"/>
</dbReference>
<dbReference type="InterPro" id="IPR041664">
    <property type="entry name" value="AAA_16"/>
</dbReference>
<dbReference type="Gene3D" id="1.25.40.10">
    <property type="entry name" value="Tetratricopeptide repeat domain"/>
    <property type="match status" value="3"/>
</dbReference>
<dbReference type="Pfam" id="PF13191">
    <property type="entry name" value="AAA_16"/>
    <property type="match status" value="1"/>
</dbReference>
<feature type="DNA-binding region" description="OmpR/PhoB-type" evidence="6">
    <location>
        <begin position="1"/>
        <end position="92"/>
    </location>
</feature>
<keyword evidence="4" id="KW-0804">Transcription</keyword>
<evidence type="ECO:0000256" key="4">
    <source>
        <dbReference type="ARBA" id="ARBA00023163"/>
    </source>
</evidence>
<evidence type="ECO:0000256" key="1">
    <source>
        <dbReference type="ARBA" id="ARBA00005820"/>
    </source>
</evidence>
<name>A0ABS4PUV3_9PSEU</name>
<dbReference type="PANTHER" id="PTHR35807">
    <property type="entry name" value="TRANSCRIPTIONAL REGULATOR REDD-RELATED"/>
    <property type="match status" value="1"/>
</dbReference>
<dbReference type="PROSITE" id="PS50005">
    <property type="entry name" value="TPR"/>
    <property type="match status" value="1"/>
</dbReference>
<dbReference type="SUPFAM" id="SSF52540">
    <property type="entry name" value="P-loop containing nucleoside triphosphate hydrolases"/>
    <property type="match status" value="1"/>
</dbReference>
<dbReference type="PANTHER" id="PTHR35807:SF1">
    <property type="entry name" value="TRANSCRIPTIONAL REGULATOR REDD"/>
    <property type="match status" value="1"/>
</dbReference>
<dbReference type="PROSITE" id="PS51755">
    <property type="entry name" value="OMPR_PHOB"/>
    <property type="match status" value="1"/>
</dbReference>
<dbReference type="EMBL" id="JAGGMS010000001">
    <property type="protein sequence ID" value="MBP2182690.1"/>
    <property type="molecule type" value="Genomic_DNA"/>
</dbReference>
<keyword evidence="2" id="KW-0805">Transcription regulation</keyword>
<dbReference type="SMART" id="SM00028">
    <property type="entry name" value="TPR"/>
    <property type="match status" value="4"/>
</dbReference>
<dbReference type="InterPro" id="IPR036388">
    <property type="entry name" value="WH-like_DNA-bd_sf"/>
</dbReference>
<dbReference type="CDD" id="cd15831">
    <property type="entry name" value="BTAD"/>
    <property type="match status" value="1"/>
</dbReference>
<dbReference type="GO" id="GO:0003677">
    <property type="term" value="F:DNA binding"/>
    <property type="evidence" value="ECO:0007669"/>
    <property type="project" value="UniProtKB-KW"/>
</dbReference>
<dbReference type="InterPro" id="IPR019734">
    <property type="entry name" value="TPR_rpt"/>
</dbReference>
<dbReference type="InterPro" id="IPR001867">
    <property type="entry name" value="OmpR/PhoB-type_DNA-bd"/>
</dbReference>
<dbReference type="Gene3D" id="1.10.10.10">
    <property type="entry name" value="Winged helix-like DNA-binding domain superfamily/Winged helix DNA-binding domain"/>
    <property type="match status" value="1"/>
</dbReference>
<keyword evidence="9" id="KW-1185">Reference proteome</keyword>
<evidence type="ECO:0000256" key="6">
    <source>
        <dbReference type="PROSITE-ProRule" id="PRU01091"/>
    </source>
</evidence>
<dbReference type="InterPro" id="IPR027417">
    <property type="entry name" value="P-loop_NTPase"/>
</dbReference>
<keyword evidence="5" id="KW-0802">TPR repeat</keyword>
<accession>A0ABS4PUV3</accession>
<protein>
    <submittedName>
        <fullName evidence="8">DNA-binding SARP family transcriptional activator/tetratricopeptide (TPR) repeat protein</fullName>
    </submittedName>
</protein>
<dbReference type="SMART" id="SM00862">
    <property type="entry name" value="Trans_reg_C"/>
    <property type="match status" value="1"/>
</dbReference>
<dbReference type="InterPro" id="IPR051677">
    <property type="entry name" value="AfsR-DnrI-RedD_regulator"/>
</dbReference>
<evidence type="ECO:0000313" key="8">
    <source>
        <dbReference type="EMBL" id="MBP2182690.1"/>
    </source>
</evidence>
<dbReference type="InterPro" id="IPR016032">
    <property type="entry name" value="Sig_transdc_resp-reg_C-effctor"/>
</dbReference>
<dbReference type="Pfam" id="PF13424">
    <property type="entry name" value="TPR_12"/>
    <property type="match status" value="1"/>
</dbReference>
<evidence type="ECO:0000256" key="3">
    <source>
        <dbReference type="ARBA" id="ARBA00023125"/>
    </source>
</evidence>
<dbReference type="Gene3D" id="3.40.50.300">
    <property type="entry name" value="P-loop containing nucleotide triphosphate hydrolases"/>
    <property type="match status" value="1"/>
</dbReference>
<feature type="domain" description="OmpR/PhoB-type" evidence="7">
    <location>
        <begin position="1"/>
        <end position="92"/>
    </location>
</feature>
<dbReference type="SUPFAM" id="SSF48452">
    <property type="entry name" value="TPR-like"/>
    <property type="match status" value="3"/>
</dbReference>
<evidence type="ECO:0000313" key="9">
    <source>
        <dbReference type="Proteomes" id="UP000741013"/>
    </source>
</evidence>
<gene>
    <name evidence="8" type="ORF">JOM49_004216</name>
</gene>
<dbReference type="Pfam" id="PF03704">
    <property type="entry name" value="BTAD"/>
    <property type="match status" value="1"/>
</dbReference>
<dbReference type="PRINTS" id="PR00364">
    <property type="entry name" value="DISEASERSIST"/>
</dbReference>
<dbReference type="InterPro" id="IPR011990">
    <property type="entry name" value="TPR-like_helical_dom_sf"/>
</dbReference>
<evidence type="ECO:0000256" key="5">
    <source>
        <dbReference type="PROSITE-ProRule" id="PRU00339"/>
    </source>
</evidence>
<comment type="caution">
    <text evidence="8">The sequence shown here is derived from an EMBL/GenBank/DDBJ whole genome shotgun (WGS) entry which is preliminary data.</text>
</comment>
<proteinExistence type="inferred from homology"/>